<keyword evidence="1" id="KW-0732">Signal</keyword>
<evidence type="ECO:0008006" key="4">
    <source>
        <dbReference type="Google" id="ProtNLM"/>
    </source>
</evidence>
<feature type="chain" id="PRO_5019822527" description="Lipoprotein" evidence="1">
    <location>
        <begin position="25"/>
        <end position="194"/>
    </location>
</feature>
<evidence type="ECO:0000313" key="2">
    <source>
        <dbReference type="EMBL" id="GCL61712.1"/>
    </source>
</evidence>
<dbReference type="RefSeq" id="WP_228026933.1">
    <property type="nucleotide sequence ID" value="NZ_BJCL01000001.1"/>
</dbReference>
<keyword evidence="3" id="KW-1185">Reference proteome</keyword>
<dbReference type="Proteomes" id="UP000301751">
    <property type="component" value="Unassembled WGS sequence"/>
</dbReference>
<proteinExistence type="predicted"/>
<sequence>MNSMITRWQRTATLAAMLVTAALASGCAIQAAVYQPSIANVEQIKKLNPQPIKVGTFQVKSGAEGASSISLRGNPMQSPVGGDYAAYLADALRQELVLAGKFKPDAGIDVRGELLKNDIAAGGFSTNSGEIEVRFIVLRGNEERYNSVLRASDSWDSSFVGAVAIPKAQQQYPVLVQKLLTTLFADARFQAAIR</sequence>
<reference evidence="3" key="1">
    <citation type="submission" date="2019-03" db="EMBL/GenBank/DDBJ databases">
        <title>Aquabacterium pictum sp.nov., the first bacteriochlorophyll a-containing freshwater bacterium in the genus Aquabacterium of the class Betaproteobacteria.</title>
        <authorList>
            <person name="Hirose S."/>
            <person name="Tank M."/>
            <person name="Hara E."/>
            <person name="Tamaki H."/>
            <person name="Takaichi S."/>
            <person name="Haruta S."/>
            <person name="Hanada S."/>
        </authorList>
    </citation>
    <scope>NUCLEOTIDE SEQUENCE [LARGE SCALE GENOMIC DNA]</scope>
    <source>
        <strain evidence="3">W35</strain>
    </source>
</reference>
<accession>A0A480ANS2</accession>
<feature type="signal peptide" evidence="1">
    <location>
        <begin position="1"/>
        <end position="24"/>
    </location>
</feature>
<dbReference type="AlphaFoldDB" id="A0A480ANS2"/>
<evidence type="ECO:0000256" key="1">
    <source>
        <dbReference type="SAM" id="SignalP"/>
    </source>
</evidence>
<comment type="caution">
    <text evidence="2">The sequence shown here is derived from an EMBL/GenBank/DDBJ whole genome shotgun (WGS) entry which is preliminary data.</text>
</comment>
<evidence type="ECO:0000313" key="3">
    <source>
        <dbReference type="Proteomes" id="UP000301751"/>
    </source>
</evidence>
<protein>
    <recommendedName>
        <fullName evidence="4">Lipoprotein</fullName>
    </recommendedName>
</protein>
<dbReference type="EMBL" id="BJCL01000001">
    <property type="protein sequence ID" value="GCL61712.1"/>
    <property type="molecule type" value="Genomic_DNA"/>
</dbReference>
<gene>
    <name evidence="2" type="ORF">AQPW35_07930</name>
</gene>
<organism evidence="2 3">
    <name type="scientific">Pseudaquabacterium pictum</name>
    <dbReference type="NCBI Taxonomy" id="2315236"/>
    <lineage>
        <taxon>Bacteria</taxon>
        <taxon>Pseudomonadati</taxon>
        <taxon>Pseudomonadota</taxon>
        <taxon>Betaproteobacteria</taxon>
        <taxon>Burkholderiales</taxon>
        <taxon>Sphaerotilaceae</taxon>
        <taxon>Pseudaquabacterium</taxon>
    </lineage>
</organism>
<name>A0A480ANS2_9BURK</name>
<dbReference type="PROSITE" id="PS51257">
    <property type="entry name" value="PROKAR_LIPOPROTEIN"/>
    <property type="match status" value="1"/>
</dbReference>